<evidence type="ECO:0000313" key="2">
    <source>
        <dbReference type="Proteomes" id="UP000886476"/>
    </source>
</evidence>
<dbReference type="RefSeq" id="WP_172108188.1">
    <property type="nucleotide sequence ID" value="NZ_JABFDM010000002.1"/>
</dbReference>
<reference evidence="1" key="1">
    <citation type="submission" date="2020-05" db="EMBL/GenBank/DDBJ databases">
        <title>Nod-independent and nitrogen-fixing Bradyrhizobium aeschynomene sp. nov. isolated from nodules of Aeschynomene indica.</title>
        <authorList>
            <person name="Zhang Z."/>
        </authorList>
    </citation>
    <scope>NUCLEOTIDE SEQUENCE</scope>
    <source>
        <strain evidence="1">83012</strain>
    </source>
</reference>
<proteinExistence type="predicted"/>
<organism evidence="1 2">
    <name type="scientific">Bradyrhizobium aeschynomenes</name>
    <dbReference type="NCBI Taxonomy" id="2734909"/>
    <lineage>
        <taxon>Bacteria</taxon>
        <taxon>Pseudomonadati</taxon>
        <taxon>Pseudomonadota</taxon>
        <taxon>Alphaproteobacteria</taxon>
        <taxon>Hyphomicrobiales</taxon>
        <taxon>Nitrobacteraceae</taxon>
        <taxon>Bradyrhizobium</taxon>
    </lineage>
</organism>
<keyword evidence="2" id="KW-1185">Reference proteome</keyword>
<accession>A0ABX2C5N9</accession>
<sequence>MPSNVDAQIIDVINQVQKATMAPQVVLTSGAGKAYQSVAQSAAIAIQDAADALRNVSTIATTASGVAMAQLLATGEPKYAEALVTAQGMMKSATEDFAQIGAAASTILKNFPSG</sequence>
<name>A0ABX2C5N9_9BRAD</name>
<evidence type="ECO:0008006" key="3">
    <source>
        <dbReference type="Google" id="ProtNLM"/>
    </source>
</evidence>
<dbReference type="EMBL" id="JABFDN010000001">
    <property type="protein sequence ID" value="NPU63591.1"/>
    <property type="molecule type" value="Genomic_DNA"/>
</dbReference>
<protein>
    <recommendedName>
        <fullName evidence="3">Killing trait domain-containing protein</fullName>
    </recommendedName>
</protein>
<gene>
    <name evidence="1" type="ORF">HL667_01105</name>
</gene>
<dbReference type="Proteomes" id="UP000886476">
    <property type="component" value="Unassembled WGS sequence"/>
</dbReference>
<comment type="caution">
    <text evidence="1">The sequence shown here is derived from an EMBL/GenBank/DDBJ whole genome shotgun (WGS) entry which is preliminary data.</text>
</comment>
<evidence type="ECO:0000313" key="1">
    <source>
        <dbReference type="EMBL" id="NPU63591.1"/>
    </source>
</evidence>